<reference evidence="3 4" key="1">
    <citation type="submission" date="2016-02" db="EMBL/GenBank/DDBJ databases">
        <authorList>
            <consortium name="Pathogen Informatics"/>
        </authorList>
    </citation>
    <scope>NUCLEOTIDE SEQUENCE [LARGE SCALE GENOMIC DNA]</scope>
    <source>
        <strain evidence="3 4">LSS23</strain>
    </source>
</reference>
<dbReference type="SUPFAM" id="SSF54060">
    <property type="entry name" value="His-Me finger endonucleases"/>
    <property type="match status" value="1"/>
</dbReference>
<proteinExistence type="predicted"/>
<evidence type="ECO:0000313" key="4">
    <source>
        <dbReference type="Proteomes" id="UP000073434"/>
    </source>
</evidence>
<organism evidence="3 4">
    <name type="scientific">Streptococcus suis</name>
    <dbReference type="NCBI Taxonomy" id="1307"/>
    <lineage>
        <taxon>Bacteria</taxon>
        <taxon>Bacillati</taxon>
        <taxon>Bacillota</taxon>
        <taxon>Bacilli</taxon>
        <taxon>Lactobacillales</taxon>
        <taxon>Streptococcaceae</taxon>
        <taxon>Streptococcus</taxon>
    </lineage>
</organism>
<dbReference type="EMBL" id="FIFW01000003">
    <property type="protein sequence ID" value="CYU28187.1"/>
    <property type="molecule type" value="Genomic_DNA"/>
</dbReference>
<dbReference type="EMBL" id="FIFW01000005">
    <property type="protein sequence ID" value="CYU40931.1"/>
    <property type="molecule type" value="Genomic_DNA"/>
</dbReference>
<evidence type="ECO:0000259" key="1">
    <source>
        <dbReference type="Pfam" id="PF13392"/>
    </source>
</evidence>
<dbReference type="RefSeq" id="WP_228475435.1">
    <property type="nucleotide sequence ID" value="NZ_CEEW01000011.1"/>
</dbReference>
<dbReference type="Proteomes" id="UP000073434">
    <property type="component" value="Unassembled WGS sequence"/>
</dbReference>
<accession>A0A0Z8DCI7</accession>
<dbReference type="Gene3D" id="3.90.75.20">
    <property type="match status" value="1"/>
</dbReference>
<protein>
    <recommendedName>
        <fullName evidence="1">HNH nuclease domain-containing protein</fullName>
    </recommendedName>
</protein>
<sequence>MKYWLQDDLPNGYVVHHVNGNKLDNRRINLQLISEKEHGSLHNSGKVLSNEHKERIALANKKRRGIKMKKRVNIPLSELKEFLREGKSVNWIAQHYNCDWSTVKNRVYENPELVEEASND</sequence>
<gene>
    <name evidence="2" type="ORF">ERS132385_00427</name>
    <name evidence="3" type="ORF">ERS132385_00760</name>
</gene>
<name>A0A0Z8DCI7_STRSU</name>
<evidence type="ECO:0000313" key="2">
    <source>
        <dbReference type="EMBL" id="CYU28187.1"/>
    </source>
</evidence>
<dbReference type="InterPro" id="IPR003615">
    <property type="entry name" value="HNH_nuc"/>
</dbReference>
<evidence type="ECO:0000313" key="3">
    <source>
        <dbReference type="EMBL" id="CYU40931.1"/>
    </source>
</evidence>
<dbReference type="InterPro" id="IPR044925">
    <property type="entry name" value="His-Me_finger_sf"/>
</dbReference>
<dbReference type="Pfam" id="PF13392">
    <property type="entry name" value="HNH_3"/>
    <property type="match status" value="1"/>
</dbReference>
<feature type="domain" description="HNH nuclease" evidence="1">
    <location>
        <begin position="9"/>
        <end position="39"/>
    </location>
</feature>
<dbReference type="AlphaFoldDB" id="A0A0Z8DCI7"/>